<dbReference type="SMART" id="SM00369">
    <property type="entry name" value="LRR_TYP"/>
    <property type="match status" value="9"/>
</dbReference>
<proteinExistence type="predicted"/>
<dbReference type="PANTHER" id="PTHR24373:SF370">
    <property type="entry name" value="FISH-LIPS, ISOFORM E"/>
    <property type="match status" value="1"/>
</dbReference>
<keyword evidence="4" id="KW-0472">Membrane</keyword>
<organism evidence="5 6">
    <name type="scientific">Trichobilharzia regenti</name>
    <name type="common">Nasal bird schistosome</name>
    <dbReference type="NCBI Taxonomy" id="157069"/>
    <lineage>
        <taxon>Eukaryota</taxon>
        <taxon>Metazoa</taxon>
        <taxon>Spiralia</taxon>
        <taxon>Lophotrochozoa</taxon>
        <taxon>Platyhelminthes</taxon>
        <taxon>Trematoda</taxon>
        <taxon>Digenea</taxon>
        <taxon>Strigeidida</taxon>
        <taxon>Schistosomatoidea</taxon>
        <taxon>Schistosomatidae</taxon>
        <taxon>Trichobilharzia</taxon>
    </lineage>
</organism>
<dbReference type="AlphaFoldDB" id="A0AA85J3G6"/>
<keyword evidence="2" id="KW-0732">Signal</keyword>
<dbReference type="GO" id="GO:0005615">
    <property type="term" value="C:extracellular space"/>
    <property type="evidence" value="ECO:0007669"/>
    <property type="project" value="TreeGrafter"/>
</dbReference>
<dbReference type="InterPro" id="IPR032675">
    <property type="entry name" value="LRR_dom_sf"/>
</dbReference>
<protein>
    <recommendedName>
        <fullName evidence="7">LRRCT domain-containing protein</fullName>
    </recommendedName>
</protein>
<keyword evidence="4" id="KW-0812">Transmembrane</keyword>
<accession>A0AA85J3G6</accession>
<keyword evidence="3" id="KW-0677">Repeat</keyword>
<sequence length="887" mass="101837">MHVITSYYSLYRVVHLFCFIHSIVSIHLNTLPSRVDLIETVKQKITVNQRTHPTVNNDALCSIRSDLCFCKMYSNAQTNAQHYAHPYYYHEQNRTDSVDKHSNYFSNFLSVCCQPKVTRLHFYGSGIRYMKPEVFTQFPCHEVIEFTLESTMISISSSSSALTLSKQHLSKTPTDFNYFIGLPNLIRLRLVNNPRITCYTSDIFTGVNNNLEELYLTGNPVKQISVMDFDKFTTHDNRLVSLDLSYNQLITVEANCFVRKSKEGGMYHLRKLNLAYNQISVIHTDMFSGLPYLEELNLAGNPIRYIEEGSFRNLMSLRKLIIEGTVKLTKNINNDTFTRNVFKDLKDLQDLTLVGLQMHMLSTNVFSDLYQLRRLNLAQNLFNKVPVIFKHNSVDETNSSLDILPTESTLMFPVVVKTKLTHLNLSHNQITCLESNAFQYIYKLKHLVLNFNRITIIRRYAFKGLNSLQILELQGNPLALIQPYAFIPLRLSLEILFLDDTVNEADISTVIYFNRTSLALLPSTTQIYGLKKWSIFRGGNRTIDSVMNSNQQYTKYMDQDVECEVSGKLMHEIHHKIIQLETVPVTSENKGIQGKMKKLSYTMYGDFNNDKIQAHQNTVIILFGSGMSFVIILLIFMMLYRLCTYHSKLKGQKYTTKHLTLVANSFRCQDGDSSDTTASVNLANLQNNESIIYNEPKNTSITKGDSKVYYNKVSAHHHRQSQLFEPTNHSSTSDLFTTDSNQKIIYNNYQLNYDKCITSSFRIVNTTMSAMNQHEIQIGYPFRLEQYDGIIINSNASPQRTLIKDDSYNLNSMQNGLKENKILGNSYRLGSICSVKINSQKTETTYPQTAYNNSVLHRLNQSKSENLYGNSEDDEGVKSIIKELGII</sequence>
<dbReference type="InterPro" id="IPR001611">
    <property type="entry name" value="Leu-rich_rpt"/>
</dbReference>
<dbReference type="SUPFAM" id="SSF52047">
    <property type="entry name" value="RNI-like"/>
    <property type="match status" value="1"/>
</dbReference>
<name>A0AA85J3G6_TRIRE</name>
<dbReference type="Proteomes" id="UP000050795">
    <property type="component" value="Unassembled WGS sequence"/>
</dbReference>
<evidence type="ECO:0000256" key="4">
    <source>
        <dbReference type="SAM" id="Phobius"/>
    </source>
</evidence>
<dbReference type="Gene3D" id="3.80.10.10">
    <property type="entry name" value="Ribonuclease Inhibitor"/>
    <property type="match status" value="3"/>
</dbReference>
<evidence type="ECO:0000313" key="6">
    <source>
        <dbReference type="WBParaSite" id="TREG1_12740.1"/>
    </source>
</evidence>
<dbReference type="InterPro" id="IPR003591">
    <property type="entry name" value="Leu-rich_rpt_typical-subtyp"/>
</dbReference>
<evidence type="ECO:0000256" key="3">
    <source>
        <dbReference type="ARBA" id="ARBA00022737"/>
    </source>
</evidence>
<reference evidence="5" key="1">
    <citation type="submission" date="2022-06" db="EMBL/GenBank/DDBJ databases">
        <authorList>
            <person name="Berger JAMES D."/>
            <person name="Berger JAMES D."/>
        </authorList>
    </citation>
    <scope>NUCLEOTIDE SEQUENCE [LARGE SCALE GENOMIC DNA]</scope>
</reference>
<keyword evidence="1" id="KW-0433">Leucine-rich repeat</keyword>
<dbReference type="PROSITE" id="PS51450">
    <property type="entry name" value="LRR"/>
    <property type="match status" value="3"/>
</dbReference>
<reference evidence="6" key="2">
    <citation type="submission" date="2023-11" db="UniProtKB">
        <authorList>
            <consortium name="WormBaseParasite"/>
        </authorList>
    </citation>
    <scope>IDENTIFICATION</scope>
</reference>
<dbReference type="InterPro" id="IPR050328">
    <property type="entry name" value="Dev_Immune_Receptor"/>
</dbReference>
<evidence type="ECO:0000256" key="1">
    <source>
        <dbReference type="ARBA" id="ARBA00022614"/>
    </source>
</evidence>
<evidence type="ECO:0000256" key="2">
    <source>
        <dbReference type="ARBA" id="ARBA00022729"/>
    </source>
</evidence>
<evidence type="ECO:0008006" key="7">
    <source>
        <dbReference type="Google" id="ProtNLM"/>
    </source>
</evidence>
<evidence type="ECO:0000313" key="5">
    <source>
        <dbReference type="Proteomes" id="UP000050795"/>
    </source>
</evidence>
<dbReference type="GO" id="GO:0031012">
    <property type="term" value="C:extracellular matrix"/>
    <property type="evidence" value="ECO:0007669"/>
    <property type="project" value="TreeGrafter"/>
</dbReference>
<dbReference type="WBParaSite" id="TREG1_12740.1">
    <property type="protein sequence ID" value="TREG1_12740.1"/>
    <property type="gene ID" value="TREG1_12740"/>
</dbReference>
<dbReference type="PANTHER" id="PTHR24373">
    <property type="entry name" value="SLIT RELATED LEUCINE-RICH REPEAT NEURONAL PROTEIN"/>
    <property type="match status" value="1"/>
</dbReference>
<keyword evidence="4" id="KW-1133">Transmembrane helix</keyword>
<dbReference type="Pfam" id="PF13855">
    <property type="entry name" value="LRR_8"/>
    <property type="match status" value="2"/>
</dbReference>
<keyword evidence="5" id="KW-1185">Reference proteome</keyword>
<feature type="transmembrane region" description="Helical" evidence="4">
    <location>
        <begin position="619"/>
        <end position="640"/>
    </location>
</feature>